<keyword evidence="11" id="KW-1185">Reference proteome</keyword>
<feature type="transmembrane region" description="Helical" evidence="8">
    <location>
        <begin position="408"/>
        <end position="433"/>
    </location>
</feature>
<reference evidence="10 11" key="1">
    <citation type="submission" date="2016-03" db="EMBL/GenBank/DDBJ databases">
        <authorList>
            <person name="Ploux O."/>
        </authorList>
    </citation>
    <scope>NUCLEOTIDE SEQUENCE [LARGE SCALE GENOMIC DNA]</scope>
    <source>
        <strain evidence="10 11">URUG2</strain>
    </source>
</reference>
<dbReference type="InterPro" id="IPR050360">
    <property type="entry name" value="MFS_Sugar_Transporters"/>
</dbReference>
<comment type="similarity">
    <text evidence="2 7">Belongs to the major facilitator superfamily. Sugar transporter (TC 2.A.1.1) family.</text>
</comment>
<dbReference type="InterPro" id="IPR020846">
    <property type="entry name" value="MFS_dom"/>
</dbReference>
<dbReference type="OrthoDB" id="6133115at2759"/>
<dbReference type="PANTHER" id="PTHR48022">
    <property type="entry name" value="PLASTIDIC GLUCOSE TRANSPORTER 4"/>
    <property type="match status" value="1"/>
</dbReference>
<evidence type="ECO:0000256" key="3">
    <source>
        <dbReference type="ARBA" id="ARBA00022448"/>
    </source>
</evidence>
<evidence type="ECO:0000256" key="2">
    <source>
        <dbReference type="ARBA" id="ARBA00010992"/>
    </source>
</evidence>
<dbReference type="Pfam" id="PF00083">
    <property type="entry name" value="Sugar_tr"/>
    <property type="match status" value="1"/>
</dbReference>
<feature type="transmembrane region" description="Helical" evidence="8">
    <location>
        <begin position="124"/>
        <end position="145"/>
    </location>
</feature>
<dbReference type="InterPro" id="IPR003663">
    <property type="entry name" value="Sugar/inositol_transpt"/>
</dbReference>
<comment type="subcellular location">
    <subcellularLocation>
        <location evidence="1">Membrane</location>
        <topology evidence="1">Multi-pass membrane protein</topology>
    </subcellularLocation>
</comment>
<sequence length="537" mass="58885">MSAIEEKHMETRIESISHEKFAEIKVVKGSDTYNEAITQEPPQFWCITTWKLVGCLLLGCFCQTMNGFDGSLFGGLTANKAFLGFFNGTNDGPWAAINSAMYQIGGVSALPFVGPSIDRWGRKVGMNIGAWIIIIGTIINGTTVFTGNGGQLKAGRFVLGFGVSIVSAAGPIYVVETAHPAWRGIITAYCNTFWFIGSILSSGAVRGGLNIAGNTSWQIPVWLQLAFPSLIVLLSWGIPESPRWLFVNNKREQAIDTLRKWHGYGNRDSSWVKLEIAEYEEFLDTNGADKRWWDYSALFKTRASRYRIACNCIFSIFAQWAGNGVLSYFLPAVLDTAGYTEGITQANINLGYSCFQFAFALTGAAFVDRFGRRPLMLFSMTGCCIVWVAMTIATSQFDATKAPAAAKATVACIFLFGAVFSVGITPLQALYPVEVLSFEGRAKGMAFSALAVNAGGLLNQFAWPIALRNIGWRTYIVFCIWCAVQASVFYFFLPETKGRTLEELDRVFEAKNPVKASLQARKVAIANDGTFLASEDA</sequence>
<evidence type="ECO:0000256" key="6">
    <source>
        <dbReference type="ARBA" id="ARBA00023136"/>
    </source>
</evidence>
<dbReference type="InterPro" id="IPR005828">
    <property type="entry name" value="MFS_sugar_transport-like"/>
</dbReference>
<feature type="transmembrane region" description="Helical" evidence="8">
    <location>
        <begin position="445"/>
        <end position="466"/>
    </location>
</feature>
<dbReference type="RefSeq" id="XP_023631781.1">
    <property type="nucleotide sequence ID" value="XM_023776013.1"/>
</dbReference>
<dbReference type="Proteomes" id="UP000225277">
    <property type="component" value="Unassembled WGS sequence"/>
</dbReference>
<feature type="transmembrane region" description="Helical" evidence="8">
    <location>
        <begin position="308"/>
        <end position="330"/>
    </location>
</feature>
<dbReference type="STRING" id="112498.A0A2D3VRM5"/>
<feature type="transmembrane region" description="Helical" evidence="8">
    <location>
        <begin position="186"/>
        <end position="205"/>
    </location>
</feature>
<dbReference type="PANTHER" id="PTHR48022:SF13">
    <property type="entry name" value="MAJOR FACILITATOR SUPERFAMILY (MFS) PROFILE DOMAIN-CONTAINING PROTEIN"/>
    <property type="match status" value="1"/>
</dbReference>
<dbReference type="AlphaFoldDB" id="A0A2D3VRM5"/>
<protein>
    <submittedName>
        <fullName evidence="10">Related to lactose permease</fullName>
    </submittedName>
</protein>
<evidence type="ECO:0000256" key="5">
    <source>
        <dbReference type="ARBA" id="ARBA00022989"/>
    </source>
</evidence>
<evidence type="ECO:0000256" key="7">
    <source>
        <dbReference type="RuleBase" id="RU003346"/>
    </source>
</evidence>
<gene>
    <name evidence="10" type="ORF">RCC_10786</name>
</gene>
<dbReference type="PROSITE" id="PS50850">
    <property type="entry name" value="MFS"/>
    <property type="match status" value="1"/>
</dbReference>
<dbReference type="FunFam" id="1.20.1250.20:FF:000217">
    <property type="entry name" value="MFS lactose permease, putative"/>
    <property type="match status" value="1"/>
</dbReference>
<keyword evidence="3 7" id="KW-0813">Transport</keyword>
<dbReference type="GO" id="GO:0005351">
    <property type="term" value="F:carbohydrate:proton symporter activity"/>
    <property type="evidence" value="ECO:0007669"/>
    <property type="project" value="TreeGrafter"/>
</dbReference>
<evidence type="ECO:0000259" key="9">
    <source>
        <dbReference type="PROSITE" id="PS50850"/>
    </source>
</evidence>
<dbReference type="InterPro" id="IPR005829">
    <property type="entry name" value="Sugar_transporter_CS"/>
</dbReference>
<proteinExistence type="inferred from homology"/>
<feature type="transmembrane region" description="Helical" evidence="8">
    <location>
        <begin position="217"/>
        <end position="238"/>
    </location>
</feature>
<feature type="transmembrane region" description="Helical" evidence="8">
    <location>
        <begin position="350"/>
        <end position="368"/>
    </location>
</feature>
<dbReference type="SUPFAM" id="SSF103473">
    <property type="entry name" value="MFS general substrate transporter"/>
    <property type="match status" value="1"/>
</dbReference>
<keyword evidence="6 8" id="KW-0472">Membrane</keyword>
<evidence type="ECO:0000256" key="1">
    <source>
        <dbReference type="ARBA" id="ARBA00004141"/>
    </source>
</evidence>
<dbReference type="Gene3D" id="1.20.1250.20">
    <property type="entry name" value="MFS general substrate transporter like domains"/>
    <property type="match status" value="1"/>
</dbReference>
<keyword evidence="5 8" id="KW-1133">Transmembrane helix</keyword>
<accession>A0A2D3VRM5</accession>
<feature type="transmembrane region" description="Helical" evidence="8">
    <location>
        <begin position="375"/>
        <end position="396"/>
    </location>
</feature>
<feature type="transmembrane region" description="Helical" evidence="8">
    <location>
        <begin position="472"/>
        <end position="493"/>
    </location>
</feature>
<keyword evidence="4 8" id="KW-0812">Transmembrane</keyword>
<name>A0A2D3VRM5_9PEZI</name>
<dbReference type="InterPro" id="IPR036259">
    <property type="entry name" value="MFS_trans_sf"/>
</dbReference>
<dbReference type="PROSITE" id="PS00216">
    <property type="entry name" value="SUGAR_TRANSPORT_1"/>
    <property type="match status" value="2"/>
</dbReference>
<feature type="transmembrane region" description="Helical" evidence="8">
    <location>
        <begin position="157"/>
        <end position="174"/>
    </location>
</feature>
<dbReference type="EMBL" id="FJUY01000024">
    <property type="protein sequence ID" value="CZT25058.1"/>
    <property type="molecule type" value="Genomic_DNA"/>
</dbReference>
<evidence type="ECO:0000256" key="8">
    <source>
        <dbReference type="SAM" id="Phobius"/>
    </source>
</evidence>
<dbReference type="GO" id="GO:0016020">
    <property type="term" value="C:membrane"/>
    <property type="evidence" value="ECO:0007669"/>
    <property type="project" value="UniProtKB-SubCell"/>
</dbReference>
<evidence type="ECO:0000256" key="4">
    <source>
        <dbReference type="ARBA" id="ARBA00022692"/>
    </source>
</evidence>
<dbReference type="NCBIfam" id="TIGR00879">
    <property type="entry name" value="SP"/>
    <property type="match status" value="1"/>
</dbReference>
<evidence type="ECO:0000313" key="10">
    <source>
        <dbReference type="EMBL" id="CZT25058.1"/>
    </source>
</evidence>
<organism evidence="10 11">
    <name type="scientific">Ramularia collo-cygni</name>
    <dbReference type="NCBI Taxonomy" id="112498"/>
    <lineage>
        <taxon>Eukaryota</taxon>
        <taxon>Fungi</taxon>
        <taxon>Dikarya</taxon>
        <taxon>Ascomycota</taxon>
        <taxon>Pezizomycotina</taxon>
        <taxon>Dothideomycetes</taxon>
        <taxon>Dothideomycetidae</taxon>
        <taxon>Mycosphaerellales</taxon>
        <taxon>Mycosphaerellaceae</taxon>
        <taxon>Ramularia</taxon>
    </lineage>
</organism>
<evidence type="ECO:0000313" key="11">
    <source>
        <dbReference type="Proteomes" id="UP000225277"/>
    </source>
</evidence>
<dbReference type="GeneID" id="35605824"/>
<feature type="domain" description="Major facilitator superfamily (MFS) profile" evidence="9">
    <location>
        <begin position="55"/>
        <end position="497"/>
    </location>
</feature>